<reference evidence="8 9" key="1">
    <citation type="journal article" date="2022" name="bioRxiv">
        <title>Genomics of Preaxostyla Flagellates Illuminates Evolutionary Transitions and the Path Towards Mitochondrial Loss.</title>
        <authorList>
            <person name="Novak L.V.F."/>
            <person name="Treitli S.C."/>
            <person name="Pyrih J."/>
            <person name="Halakuc P."/>
            <person name="Pipaliya S.V."/>
            <person name="Vacek V."/>
            <person name="Brzon O."/>
            <person name="Soukal P."/>
            <person name="Eme L."/>
            <person name="Dacks J.B."/>
            <person name="Karnkowska A."/>
            <person name="Elias M."/>
            <person name="Hampl V."/>
        </authorList>
    </citation>
    <scope>NUCLEOTIDE SEQUENCE [LARGE SCALE GENOMIC DNA]</scope>
    <source>
        <strain evidence="8">NAU3</strain>
        <tissue evidence="8">Gut</tissue>
    </source>
</reference>
<keyword evidence="3 5" id="KW-0863">Zinc-finger</keyword>
<proteinExistence type="predicted"/>
<gene>
    <name evidence="8" type="ORF">BLNAU_13387</name>
</gene>
<dbReference type="PROSITE" id="PS50158">
    <property type="entry name" value="ZF_CCHC"/>
    <property type="match status" value="3"/>
</dbReference>
<feature type="region of interest" description="Disordered" evidence="6">
    <location>
        <begin position="322"/>
        <end position="345"/>
    </location>
</feature>
<feature type="region of interest" description="Disordered" evidence="6">
    <location>
        <begin position="714"/>
        <end position="734"/>
    </location>
</feature>
<protein>
    <recommendedName>
        <fullName evidence="7">CCHC-type domain-containing protein</fullName>
    </recommendedName>
</protein>
<dbReference type="EMBL" id="JARBJD010000115">
    <property type="protein sequence ID" value="KAK2951648.1"/>
    <property type="molecule type" value="Genomic_DNA"/>
</dbReference>
<keyword evidence="2" id="KW-0677">Repeat</keyword>
<keyword evidence="9" id="KW-1185">Reference proteome</keyword>
<feature type="region of interest" description="Disordered" evidence="6">
    <location>
        <begin position="551"/>
        <end position="629"/>
    </location>
</feature>
<evidence type="ECO:0000256" key="2">
    <source>
        <dbReference type="ARBA" id="ARBA00022737"/>
    </source>
</evidence>
<accession>A0ABQ9XJX7</accession>
<evidence type="ECO:0000256" key="4">
    <source>
        <dbReference type="ARBA" id="ARBA00022833"/>
    </source>
</evidence>
<name>A0ABQ9XJX7_9EUKA</name>
<keyword evidence="1" id="KW-0479">Metal-binding</keyword>
<feature type="domain" description="CCHC-type" evidence="7">
    <location>
        <begin position="640"/>
        <end position="656"/>
    </location>
</feature>
<dbReference type="Gene3D" id="4.10.60.10">
    <property type="entry name" value="Zinc finger, CCHC-type"/>
    <property type="match status" value="3"/>
</dbReference>
<sequence>MSHPPLSFEIPNHPSHPHINLIFSPQLSPSSLPEIPSGSPLSHNLSAFDDDTSAVTSMLSLSNPPQHELLEASSLFSTNFSLRSTSDHADISPRIASPSYHRSFRLSEDIQPISISHPGHPSPRFTTTAEPASSQFSDLSTQKLGSIDLEEVSPFSIQPSLADYEVLSDYSFHHAVMASPSLHDAPSIQATHVLPDSFGIVGNFGDILSLNSQPSPPAKSQALRSTVSTTYSSPALTSHFGYLPPSDSQIFSTSRSSTLNQSIYSSSSDQTSEYMTSIDLAPGNLDLDVLESIAAHSVASEPIHPTRQIQSSFIDEHLLDEVDSSSTTESQPKQSKHTPSSKSIHEFSRFGTVSANSPPSSFIPLPGSSLPSFAPKTVANTKLMFFDLPNQQLPVTHKFSLPQSHTDPSPTVDVNTTSTHHPLTSFPLPPFTSSKPFAPRSFPAQSPVSQQIFPPSPPIKTDILFKPSRPESSPPQNLDSFILLQLTTFADTPSKKAKLVANLGRMGSQQPTEFAKGLSLAEWTDFVQNDAVLVPLYSSLVQDRNIDWNGSSDQNSSFIAPSQHSSSSEEEYSQTTLRPPPSQFFGFDETTSQAPKYNFSIQPSTRRLDLPPQKPHPNEQPYRKPKTTFVPFSTMTPALRCFRCGKSGHHIDECPQNQSIPDSASKFTQKTCCYKCGESGHISKDCPNEDSRICFHCRQTGHVMRDCPLKKADEKAGRRASKKHKDGFPQSREPVIFTLEQRQSAPGIVSWA</sequence>
<dbReference type="SMART" id="SM00343">
    <property type="entry name" value="ZnF_C2HC"/>
    <property type="match status" value="3"/>
</dbReference>
<organism evidence="8 9">
    <name type="scientific">Blattamonas nauphoetae</name>
    <dbReference type="NCBI Taxonomy" id="2049346"/>
    <lineage>
        <taxon>Eukaryota</taxon>
        <taxon>Metamonada</taxon>
        <taxon>Preaxostyla</taxon>
        <taxon>Oxymonadida</taxon>
        <taxon>Blattamonas</taxon>
    </lineage>
</organism>
<dbReference type="InterPro" id="IPR001878">
    <property type="entry name" value="Znf_CCHC"/>
</dbReference>
<dbReference type="Pfam" id="PF00098">
    <property type="entry name" value="zf-CCHC"/>
    <property type="match status" value="3"/>
</dbReference>
<feature type="compositionally biased region" description="Polar residues" evidence="6">
    <location>
        <begin position="324"/>
        <end position="342"/>
    </location>
</feature>
<evidence type="ECO:0000256" key="3">
    <source>
        <dbReference type="ARBA" id="ARBA00022771"/>
    </source>
</evidence>
<feature type="compositionally biased region" description="Polar residues" evidence="6">
    <location>
        <begin position="589"/>
        <end position="605"/>
    </location>
</feature>
<dbReference type="PANTHER" id="PTHR47103">
    <property type="entry name" value="DNA-BINDING PROTEIN"/>
    <property type="match status" value="1"/>
</dbReference>
<evidence type="ECO:0000256" key="6">
    <source>
        <dbReference type="SAM" id="MobiDB-lite"/>
    </source>
</evidence>
<evidence type="ECO:0000256" key="1">
    <source>
        <dbReference type="ARBA" id="ARBA00022723"/>
    </source>
</evidence>
<dbReference type="Proteomes" id="UP001281761">
    <property type="component" value="Unassembled WGS sequence"/>
</dbReference>
<feature type="compositionally biased region" description="Polar residues" evidence="6">
    <location>
        <begin position="551"/>
        <end position="564"/>
    </location>
</feature>
<keyword evidence="4" id="KW-0862">Zinc</keyword>
<dbReference type="PANTHER" id="PTHR47103:SF8">
    <property type="entry name" value="DNA-BINDING PROTEIN"/>
    <property type="match status" value="1"/>
</dbReference>
<dbReference type="InterPro" id="IPR036875">
    <property type="entry name" value="Znf_CCHC_sf"/>
</dbReference>
<evidence type="ECO:0000313" key="8">
    <source>
        <dbReference type="EMBL" id="KAK2951648.1"/>
    </source>
</evidence>
<dbReference type="SUPFAM" id="SSF57756">
    <property type="entry name" value="Retrovirus zinc finger-like domains"/>
    <property type="match status" value="2"/>
</dbReference>
<evidence type="ECO:0000259" key="7">
    <source>
        <dbReference type="PROSITE" id="PS50158"/>
    </source>
</evidence>
<evidence type="ECO:0000313" key="9">
    <source>
        <dbReference type="Proteomes" id="UP001281761"/>
    </source>
</evidence>
<evidence type="ECO:0000256" key="5">
    <source>
        <dbReference type="PROSITE-ProRule" id="PRU00047"/>
    </source>
</evidence>
<feature type="domain" description="CCHC-type" evidence="7">
    <location>
        <begin position="673"/>
        <end position="688"/>
    </location>
</feature>
<feature type="domain" description="CCHC-type" evidence="7">
    <location>
        <begin position="694"/>
        <end position="708"/>
    </location>
</feature>
<comment type="caution">
    <text evidence="8">The sequence shown here is derived from an EMBL/GenBank/DDBJ whole genome shotgun (WGS) entry which is preliminary data.</text>
</comment>